<evidence type="ECO:0000313" key="3">
    <source>
        <dbReference type="Proteomes" id="UP000661112"/>
    </source>
</evidence>
<feature type="coiled-coil region" evidence="1">
    <location>
        <begin position="14"/>
        <end position="69"/>
    </location>
</feature>
<keyword evidence="1" id="KW-0175">Coiled coil</keyword>
<dbReference type="EMBL" id="JACJSG010000002">
    <property type="protein sequence ID" value="MBD2499318.1"/>
    <property type="molecule type" value="Genomic_DNA"/>
</dbReference>
<keyword evidence="3" id="KW-1185">Reference proteome</keyword>
<evidence type="ECO:0000256" key="1">
    <source>
        <dbReference type="SAM" id="Coils"/>
    </source>
</evidence>
<comment type="caution">
    <text evidence="2">The sequence shown here is derived from an EMBL/GenBank/DDBJ whole genome shotgun (WGS) entry which is preliminary data.</text>
</comment>
<proteinExistence type="predicted"/>
<name>A0ABR8CYS5_9NOST</name>
<dbReference type="Proteomes" id="UP000661112">
    <property type="component" value="Unassembled WGS sequence"/>
</dbReference>
<reference evidence="2 3" key="1">
    <citation type="journal article" date="2020" name="ISME J.">
        <title>Comparative genomics reveals insights into cyanobacterial evolution and habitat adaptation.</title>
        <authorList>
            <person name="Chen M.Y."/>
            <person name="Teng W.K."/>
            <person name="Zhao L."/>
            <person name="Hu C.X."/>
            <person name="Zhou Y.K."/>
            <person name="Han B.P."/>
            <person name="Song L.R."/>
            <person name="Shu W.S."/>
        </authorList>
    </citation>
    <scope>NUCLEOTIDE SEQUENCE [LARGE SCALE GENOMIC DNA]</scope>
    <source>
        <strain evidence="2 3">FACHB-119</strain>
    </source>
</reference>
<sequence length="128" mass="15000">MQTLTDVQQKLLRLRDIQSQLQKQKSDLAKKKAELAKQLQQLQQKETELNNLLSQSKQKEMELQLQIEEELQPIPQPSPELQNELLSLLRGDAIAALRLLKSQQQRNPGRSADWCLEKVIWDLKRDRH</sequence>
<organism evidence="2 3">
    <name type="scientific">Anabaena azotica FACHB-119</name>
    <dbReference type="NCBI Taxonomy" id="947527"/>
    <lineage>
        <taxon>Bacteria</taxon>
        <taxon>Bacillati</taxon>
        <taxon>Cyanobacteriota</taxon>
        <taxon>Cyanophyceae</taxon>
        <taxon>Nostocales</taxon>
        <taxon>Nostocaceae</taxon>
        <taxon>Anabaena</taxon>
        <taxon>Anabaena azotica</taxon>
    </lineage>
</organism>
<evidence type="ECO:0000313" key="2">
    <source>
        <dbReference type="EMBL" id="MBD2499318.1"/>
    </source>
</evidence>
<gene>
    <name evidence="2" type="ORF">H6G83_01585</name>
</gene>
<accession>A0ABR8CYS5</accession>
<protein>
    <submittedName>
        <fullName evidence="2">Uncharacterized protein</fullName>
    </submittedName>
</protein>
<dbReference type="RefSeq" id="WP_190465968.1">
    <property type="nucleotide sequence ID" value="NZ_JACJSG010000002.1"/>
</dbReference>